<keyword evidence="3 5" id="KW-1133">Transmembrane helix</keyword>
<evidence type="ECO:0000256" key="1">
    <source>
        <dbReference type="ARBA" id="ARBA00004141"/>
    </source>
</evidence>
<keyword evidence="8" id="KW-1185">Reference proteome</keyword>
<protein>
    <recommendedName>
        <fullName evidence="6">CGL160/ATPI domain-containing protein</fullName>
    </recommendedName>
</protein>
<sequence length="111" mass="11823">MDGYFRLQRRLLLATLLLSAVAVAGTAVLGSIPTASSLLVGALAGLLYLWLLSRSVTKLGENARRVSKVQLLVPVVLVLIAARTPQLSILPALLGFLLYKPAVILQAVFDT</sequence>
<dbReference type="AlphaFoldDB" id="A0A2P7MYV2"/>
<name>A0A2P7MYV2_9CYAN</name>
<dbReference type="OrthoDB" id="462305at2"/>
<evidence type="ECO:0000256" key="2">
    <source>
        <dbReference type="ARBA" id="ARBA00022692"/>
    </source>
</evidence>
<dbReference type="InterPro" id="IPR056309">
    <property type="entry name" value="CGL160/ATPI_dom"/>
</dbReference>
<comment type="subcellular location">
    <subcellularLocation>
        <location evidence="1">Membrane</location>
        <topology evidence="1">Multi-pass membrane protein</topology>
    </subcellularLocation>
</comment>
<keyword evidence="2 5" id="KW-0812">Transmembrane</keyword>
<feature type="domain" description="CGL160/ATPI" evidence="6">
    <location>
        <begin position="3"/>
        <end position="108"/>
    </location>
</feature>
<evidence type="ECO:0000256" key="4">
    <source>
        <dbReference type="ARBA" id="ARBA00023136"/>
    </source>
</evidence>
<proteinExistence type="predicted"/>
<keyword evidence="4 5" id="KW-0472">Membrane</keyword>
<dbReference type="GO" id="GO:0016020">
    <property type="term" value="C:membrane"/>
    <property type="evidence" value="ECO:0007669"/>
    <property type="project" value="UniProtKB-SubCell"/>
</dbReference>
<feature type="transmembrane region" description="Helical" evidence="5">
    <location>
        <begin position="88"/>
        <end position="109"/>
    </location>
</feature>
<comment type="caution">
    <text evidence="7">The sequence shown here is derived from an EMBL/GenBank/DDBJ whole genome shotgun (WGS) entry which is preliminary data.</text>
</comment>
<evidence type="ECO:0000256" key="5">
    <source>
        <dbReference type="SAM" id="Phobius"/>
    </source>
</evidence>
<evidence type="ECO:0000313" key="7">
    <source>
        <dbReference type="EMBL" id="PSJ06361.1"/>
    </source>
</evidence>
<dbReference type="Proteomes" id="UP000243002">
    <property type="component" value="Unassembled WGS sequence"/>
</dbReference>
<dbReference type="Pfam" id="PF24763">
    <property type="entry name" value="CGL160_C"/>
    <property type="match status" value="1"/>
</dbReference>
<gene>
    <name evidence="7" type="ORF">C7K55_05100</name>
</gene>
<evidence type="ECO:0000259" key="6">
    <source>
        <dbReference type="Pfam" id="PF24763"/>
    </source>
</evidence>
<evidence type="ECO:0000313" key="8">
    <source>
        <dbReference type="Proteomes" id="UP000243002"/>
    </source>
</evidence>
<organism evidence="7 8">
    <name type="scientific">Cyanobium usitatum str. Tous</name>
    <dbReference type="NCBI Taxonomy" id="2116684"/>
    <lineage>
        <taxon>Bacteria</taxon>
        <taxon>Bacillati</taxon>
        <taxon>Cyanobacteriota</taxon>
        <taxon>Cyanophyceae</taxon>
        <taxon>Synechococcales</taxon>
        <taxon>Prochlorococcaceae</taxon>
        <taxon>Cyanobium</taxon>
    </lineage>
</organism>
<reference evidence="7 8" key="1">
    <citation type="journal article" date="2018" name="Environ. Microbiol.">
        <title>Ecological and genomic features of two widespread freshwater picocyanobacteria.</title>
        <authorList>
            <person name="Cabello-Yeves P.J."/>
            <person name="Picazo A."/>
            <person name="Camacho A."/>
            <person name="Callieri C."/>
            <person name="Rosselli R."/>
            <person name="Roda-Garcia J.J."/>
            <person name="Coutinho F.H."/>
            <person name="Rodriguez-Valera F."/>
        </authorList>
    </citation>
    <scope>NUCLEOTIDE SEQUENCE [LARGE SCALE GENOMIC DNA]</scope>
    <source>
        <strain evidence="7 8">Tous</strain>
    </source>
</reference>
<feature type="transmembrane region" description="Helical" evidence="5">
    <location>
        <begin position="34"/>
        <end position="53"/>
    </location>
</feature>
<evidence type="ECO:0000256" key="3">
    <source>
        <dbReference type="ARBA" id="ARBA00022989"/>
    </source>
</evidence>
<accession>A0A2P7MYV2</accession>
<dbReference type="EMBL" id="PXXO01000004">
    <property type="protein sequence ID" value="PSJ06361.1"/>
    <property type="molecule type" value="Genomic_DNA"/>
</dbReference>